<dbReference type="AlphaFoldDB" id="A0A5B2ZBG6"/>
<dbReference type="Gene3D" id="3.40.50.1460">
    <property type="match status" value="1"/>
</dbReference>
<evidence type="ECO:0000313" key="2">
    <source>
        <dbReference type="EMBL" id="KAA2284514.1"/>
    </source>
</evidence>
<dbReference type="Pfam" id="PF01650">
    <property type="entry name" value="Peptidase_C13"/>
    <property type="match status" value="1"/>
</dbReference>
<dbReference type="GO" id="GO:0006508">
    <property type="term" value="P:proteolysis"/>
    <property type="evidence" value="ECO:0007669"/>
    <property type="project" value="InterPro"/>
</dbReference>
<sequence>MTGRLRRLPFAGALILALCGFGPMPEDEARLRQAIAALQPQRPGVPDLYVLAVAGDGSEQVFRNEALHLLALARTRLGADGRALALANHPPQAGVPTLPLASIDNLKLALAGIGARMNPGEDLLLLYLSTHGTEEHRLYLNAPGHGEQLLAPDTLRQALDQAGIRHRVLVISACYSGGFIPALRGPDSLVLTAARRDRPSFGCGTDSVATYFGRAWLVDGLNHSLDFEAAFLAARRQIAAREREEGLLPSQPQMAHGARIGERLAAWRDSFTPGPALAYAWKEPEPKPVAHAAGQTRKTDQRVRREFRAKPPAGDRR</sequence>
<dbReference type="EMBL" id="VUOD01000006">
    <property type="protein sequence ID" value="KAA2284514.1"/>
    <property type="molecule type" value="Genomic_DNA"/>
</dbReference>
<organism evidence="2 3">
    <name type="scientific">Arenimonas fontis</name>
    <dbReference type="NCBI Taxonomy" id="2608255"/>
    <lineage>
        <taxon>Bacteria</taxon>
        <taxon>Pseudomonadati</taxon>
        <taxon>Pseudomonadota</taxon>
        <taxon>Gammaproteobacteria</taxon>
        <taxon>Lysobacterales</taxon>
        <taxon>Lysobacteraceae</taxon>
        <taxon>Arenimonas</taxon>
    </lineage>
</organism>
<feature type="compositionally biased region" description="Basic and acidic residues" evidence="1">
    <location>
        <begin position="297"/>
        <end position="317"/>
    </location>
</feature>
<dbReference type="RefSeq" id="WP_149860947.1">
    <property type="nucleotide sequence ID" value="NZ_VUOD01000006.1"/>
</dbReference>
<dbReference type="Proteomes" id="UP000322165">
    <property type="component" value="Unassembled WGS sequence"/>
</dbReference>
<proteinExistence type="predicted"/>
<evidence type="ECO:0000313" key="3">
    <source>
        <dbReference type="Proteomes" id="UP000322165"/>
    </source>
</evidence>
<dbReference type="GO" id="GO:0008233">
    <property type="term" value="F:peptidase activity"/>
    <property type="evidence" value="ECO:0007669"/>
    <property type="project" value="InterPro"/>
</dbReference>
<keyword evidence="3" id="KW-1185">Reference proteome</keyword>
<comment type="caution">
    <text evidence="2">The sequence shown here is derived from an EMBL/GenBank/DDBJ whole genome shotgun (WGS) entry which is preliminary data.</text>
</comment>
<gene>
    <name evidence="2" type="ORF">F0415_09320</name>
</gene>
<accession>A0A5B2ZBG6</accession>
<dbReference type="InterPro" id="IPR001096">
    <property type="entry name" value="Peptidase_C13"/>
</dbReference>
<protein>
    <submittedName>
        <fullName evidence="2">Peptidase C13</fullName>
    </submittedName>
</protein>
<reference evidence="2 3" key="2">
    <citation type="submission" date="2019-09" db="EMBL/GenBank/DDBJ databases">
        <authorList>
            <person name="Mazur A."/>
        </authorList>
    </citation>
    <scope>NUCLEOTIDE SEQUENCE [LARGE SCALE GENOMIC DNA]</scope>
    <source>
        <strain evidence="2 3">3729k</strain>
    </source>
</reference>
<evidence type="ECO:0000256" key="1">
    <source>
        <dbReference type="SAM" id="MobiDB-lite"/>
    </source>
</evidence>
<name>A0A5B2ZBG6_9GAMM</name>
<feature type="region of interest" description="Disordered" evidence="1">
    <location>
        <begin position="283"/>
        <end position="317"/>
    </location>
</feature>
<reference evidence="2 3" key="1">
    <citation type="submission" date="2019-09" db="EMBL/GenBank/DDBJ databases">
        <title>Arenimonas chukotkensis sp. nov., a bacterium isolated from Chukotka hot spring, Arctic region, Russia.</title>
        <authorList>
            <person name="Zayulina K.S."/>
            <person name="Prokofeva M.I."/>
            <person name="Elcheninov A.G."/>
            <person name="Novikov A."/>
            <person name="Kochetkova T.V."/>
            <person name="Kublanov I.V."/>
        </authorList>
    </citation>
    <scope>NUCLEOTIDE SEQUENCE [LARGE SCALE GENOMIC DNA]</scope>
    <source>
        <strain evidence="2 3">3729k</strain>
    </source>
</reference>